<keyword evidence="2" id="KW-0695">RNA-directed DNA polymerase</keyword>
<name>A0A225V977_9STRA</name>
<keyword evidence="3" id="KW-1185">Reference proteome</keyword>
<evidence type="ECO:0000313" key="3">
    <source>
        <dbReference type="Proteomes" id="UP000198211"/>
    </source>
</evidence>
<dbReference type="Proteomes" id="UP000198211">
    <property type="component" value="Unassembled WGS sequence"/>
</dbReference>
<dbReference type="OrthoDB" id="125421at2759"/>
<sequence length="151" mass="17637">MIYESSSDENKVMKSRATADACRGTTLAKSQQYRPAIIQEERLRRISKAQEEELRCSMLKAILRRETTKMSYKEARDAWKWSDKFVLSSDNILYYVGPTRRKSEDDQPELSLRLVVPTTMIQEVLQNCHVSIEGGHQGVVRSYQRVKHDYY</sequence>
<evidence type="ECO:0000313" key="2">
    <source>
        <dbReference type="EMBL" id="OWZ02306.1"/>
    </source>
</evidence>
<feature type="domain" description="Integrase zinc-binding" evidence="1">
    <location>
        <begin position="116"/>
        <end position="151"/>
    </location>
</feature>
<protein>
    <submittedName>
        <fullName evidence="2">Reverse transcriptase</fullName>
    </submittedName>
</protein>
<evidence type="ECO:0000259" key="1">
    <source>
        <dbReference type="Pfam" id="PF17921"/>
    </source>
</evidence>
<organism evidence="2 3">
    <name type="scientific">Phytophthora megakarya</name>
    <dbReference type="NCBI Taxonomy" id="4795"/>
    <lineage>
        <taxon>Eukaryota</taxon>
        <taxon>Sar</taxon>
        <taxon>Stramenopiles</taxon>
        <taxon>Oomycota</taxon>
        <taxon>Peronosporomycetes</taxon>
        <taxon>Peronosporales</taxon>
        <taxon>Peronosporaceae</taxon>
        <taxon>Phytophthora</taxon>
    </lineage>
</organism>
<keyword evidence="2" id="KW-0808">Transferase</keyword>
<dbReference type="GO" id="GO:0003964">
    <property type="term" value="F:RNA-directed DNA polymerase activity"/>
    <property type="evidence" value="ECO:0007669"/>
    <property type="project" value="UniProtKB-KW"/>
</dbReference>
<accession>A0A225V977</accession>
<dbReference type="EMBL" id="NBNE01006258">
    <property type="protein sequence ID" value="OWZ02306.1"/>
    <property type="molecule type" value="Genomic_DNA"/>
</dbReference>
<reference evidence="3" key="1">
    <citation type="submission" date="2017-03" db="EMBL/GenBank/DDBJ databases">
        <title>Phytopthora megakarya and P. palmivora, two closely related causual agents of cacao black pod achieved similar genome size and gene model numbers by different mechanisms.</title>
        <authorList>
            <person name="Ali S."/>
            <person name="Shao J."/>
            <person name="Larry D.J."/>
            <person name="Kronmiller B."/>
            <person name="Shen D."/>
            <person name="Strem M.D."/>
            <person name="Melnick R.L."/>
            <person name="Guiltinan M.J."/>
            <person name="Tyler B.M."/>
            <person name="Meinhardt L.W."/>
            <person name="Bailey B.A."/>
        </authorList>
    </citation>
    <scope>NUCLEOTIDE SEQUENCE [LARGE SCALE GENOMIC DNA]</scope>
    <source>
        <strain evidence="3">zdho120</strain>
    </source>
</reference>
<dbReference type="InterPro" id="IPR041588">
    <property type="entry name" value="Integrase_H2C2"/>
</dbReference>
<dbReference type="Gene3D" id="1.10.340.70">
    <property type="match status" value="1"/>
</dbReference>
<keyword evidence="2" id="KW-0548">Nucleotidyltransferase</keyword>
<dbReference type="Pfam" id="PF17921">
    <property type="entry name" value="Integrase_H2C2"/>
    <property type="match status" value="1"/>
</dbReference>
<gene>
    <name evidence="2" type="ORF">PHMEG_00026151</name>
</gene>
<dbReference type="AlphaFoldDB" id="A0A225V977"/>
<comment type="caution">
    <text evidence="2">The sequence shown here is derived from an EMBL/GenBank/DDBJ whole genome shotgun (WGS) entry which is preliminary data.</text>
</comment>
<proteinExistence type="predicted"/>